<evidence type="ECO:0000256" key="5">
    <source>
        <dbReference type="ARBA" id="ARBA00023002"/>
    </source>
</evidence>
<dbReference type="InterPro" id="IPR013149">
    <property type="entry name" value="ADH-like_C"/>
</dbReference>
<gene>
    <name evidence="7" type="ORF">HDF16_005489</name>
</gene>
<dbReference type="InterPro" id="IPR011032">
    <property type="entry name" value="GroES-like_sf"/>
</dbReference>
<dbReference type="Pfam" id="PF00107">
    <property type="entry name" value="ADH_zinc_N"/>
    <property type="match status" value="1"/>
</dbReference>
<dbReference type="AlphaFoldDB" id="A0A7W8E620"/>
<accession>A0A7W8E620</accession>
<organism evidence="7 8">
    <name type="scientific">Granulicella aggregans</name>
    <dbReference type="NCBI Taxonomy" id="474949"/>
    <lineage>
        <taxon>Bacteria</taxon>
        <taxon>Pseudomonadati</taxon>
        <taxon>Acidobacteriota</taxon>
        <taxon>Terriglobia</taxon>
        <taxon>Terriglobales</taxon>
        <taxon>Acidobacteriaceae</taxon>
        <taxon>Granulicella</taxon>
    </lineage>
</organism>
<proteinExistence type="inferred from homology"/>
<evidence type="ECO:0000256" key="1">
    <source>
        <dbReference type="ARBA" id="ARBA00001947"/>
    </source>
</evidence>
<evidence type="ECO:0000313" key="7">
    <source>
        <dbReference type="EMBL" id="MBB5060753.1"/>
    </source>
</evidence>
<dbReference type="SUPFAM" id="SSF51735">
    <property type="entry name" value="NAD(P)-binding Rossmann-fold domains"/>
    <property type="match status" value="1"/>
</dbReference>
<dbReference type="PANTHER" id="PTHR43350:SF19">
    <property type="entry name" value="D-GULOSIDE 3-DEHYDROGENASE"/>
    <property type="match status" value="1"/>
</dbReference>
<evidence type="ECO:0000256" key="4">
    <source>
        <dbReference type="ARBA" id="ARBA00022833"/>
    </source>
</evidence>
<reference evidence="7 8" key="1">
    <citation type="submission" date="2020-08" db="EMBL/GenBank/DDBJ databases">
        <title>Genomic Encyclopedia of Type Strains, Phase IV (KMG-V): Genome sequencing to study the core and pangenomes of soil and plant-associated prokaryotes.</title>
        <authorList>
            <person name="Whitman W."/>
        </authorList>
    </citation>
    <scope>NUCLEOTIDE SEQUENCE [LARGE SCALE GENOMIC DNA]</scope>
    <source>
        <strain evidence="7 8">M8UP14</strain>
    </source>
</reference>
<name>A0A7W8E620_9BACT</name>
<dbReference type="Gene3D" id="3.90.180.10">
    <property type="entry name" value="Medium-chain alcohol dehydrogenases, catalytic domain"/>
    <property type="match status" value="2"/>
</dbReference>
<dbReference type="PANTHER" id="PTHR43350">
    <property type="entry name" value="NAD-DEPENDENT ALCOHOL DEHYDROGENASE"/>
    <property type="match status" value="1"/>
</dbReference>
<evidence type="ECO:0000256" key="3">
    <source>
        <dbReference type="ARBA" id="ARBA00022723"/>
    </source>
</evidence>
<evidence type="ECO:0000313" key="8">
    <source>
        <dbReference type="Proteomes" id="UP000540989"/>
    </source>
</evidence>
<feature type="domain" description="Alcohol dehydrogenase-like C-terminal" evidence="6">
    <location>
        <begin position="155"/>
        <end position="266"/>
    </location>
</feature>
<dbReference type="InterPro" id="IPR036291">
    <property type="entry name" value="NAD(P)-bd_dom_sf"/>
</dbReference>
<keyword evidence="4" id="KW-0862">Zinc</keyword>
<protein>
    <submittedName>
        <fullName evidence="7">2-desacetyl-2-hydroxyethyl bacteriochlorophyllide A dehydrogenase</fullName>
    </submittedName>
</protein>
<evidence type="ECO:0000259" key="6">
    <source>
        <dbReference type="Pfam" id="PF00107"/>
    </source>
</evidence>
<keyword evidence="8" id="KW-1185">Reference proteome</keyword>
<keyword evidence="5" id="KW-0560">Oxidoreductase</keyword>
<evidence type="ECO:0000256" key="2">
    <source>
        <dbReference type="ARBA" id="ARBA00008072"/>
    </source>
</evidence>
<dbReference type="Gene3D" id="3.40.50.720">
    <property type="entry name" value="NAD(P)-binding Rossmann-like Domain"/>
    <property type="match status" value="1"/>
</dbReference>
<dbReference type="GO" id="GO:0016491">
    <property type="term" value="F:oxidoreductase activity"/>
    <property type="evidence" value="ECO:0007669"/>
    <property type="project" value="UniProtKB-KW"/>
</dbReference>
<sequence length="334" mass="36462">MNILSSREIVFRRPHDVHLRTCKLKPEIGEVVIEVTHSLVSNGTERTAYTGGFAPDSHWASWVQYPFRPGYAAVGEVICKGSAVNRLELGQLVAVRGHHASRLIVSDKQCIPLTPGTNPRDAVWFALARIAMLGMMAAGPLEGRQILIIGGGPIAQLCLRWCIHQRGTVSLMTRSSISRSAALRGGASCVLDCKTSSPEIREHMSTLGVMPDVIIDCTSDASVLSWALGSVADYGRIVLVGDPGEPRDRKFTSDLLLRGLSVCGVHDRCTFNKWTDEAAASVFFSALNSRSFRTDDLVSRTYPSSSICELYETLASRGEMLGLLIDWQNQTESV</sequence>
<comment type="caution">
    <text evidence="7">The sequence shown here is derived from an EMBL/GenBank/DDBJ whole genome shotgun (WGS) entry which is preliminary data.</text>
</comment>
<comment type="cofactor">
    <cofactor evidence="1">
        <name>Zn(2+)</name>
        <dbReference type="ChEBI" id="CHEBI:29105"/>
    </cofactor>
</comment>
<dbReference type="SUPFAM" id="SSF50129">
    <property type="entry name" value="GroES-like"/>
    <property type="match status" value="1"/>
</dbReference>
<dbReference type="Proteomes" id="UP000540989">
    <property type="component" value="Unassembled WGS sequence"/>
</dbReference>
<keyword evidence="3" id="KW-0479">Metal-binding</keyword>
<comment type="similarity">
    <text evidence="2">Belongs to the zinc-containing alcohol dehydrogenase family.</text>
</comment>
<dbReference type="GO" id="GO:0046872">
    <property type="term" value="F:metal ion binding"/>
    <property type="evidence" value="ECO:0007669"/>
    <property type="project" value="UniProtKB-KW"/>
</dbReference>
<dbReference type="EMBL" id="JACHIP010000018">
    <property type="protein sequence ID" value="MBB5060753.1"/>
    <property type="molecule type" value="Genomic_DNA"/>
</dbReference>